<reference evidence="1" key="1">
    <citation type="submission" date="2024-07" db="EMBL/GenBank/DDBJ databases">
        <title>Complete genome sequences of cellulolytic bacteria, Kitasatospora sp. CMC57 and Streptomyces sp. CMC78, isolated from Japanese agricultural soil.</title>
        <authorList>
            <person name="Hashimoto T."/>
            <person name="Ito M."/>
            <person name="Iwamoto M."/>
            <person name="Fukahori D."/>
            <person name="Shoda T."/>
            <person name="Sakoda M."/>
            <person name="Morohoshi T."/>
            <person name="Mitsuboshi M."/>
            <person name="Nishizawa T."/>
        </authorList>
    </citation>
    <scope>NUCLEOTIDE SEQUENCE</scope>
    <source>
        <strain evidence="1">CMC78</strain>
    </source>
</reference>
<gene>
    <name evidence="1" type="ORF">SCMC78_44200</name>
</gene>
<dbReference type="InterPro" id="IPR019587">
    <property type="entry name" value="Polyketide_cyclase/dehydratase"/>
</dbReference>
<organism evidence="1">
    <name type="scientific">Streptomyces sp. CMC78</name>
    <dbReference type="NCBI Taxonomy" id="3231512"/>
    <lineage>
        <taxon>Bacteria</taxon>
        <taxon>Bacillati</taxon>
        <taxon>Actinomycetota</taxon>
        <taxon>Actinomycetes</taxon>
        <taxon>Kitasatosporales</taxon>
        <taxon>Streptomycetaceae</taxon>
        <taxon>Streptomyces</taxon>
    </lineage>
</organism>
<dbReference type="Gene3D" id="3.30.530.20">
    <property type="match status" value="1"/>
</dbReference>
<dbReference type="AlphaFoldDB" id="A0AB33KHL8"/>
<dbReference type="KEGG" id="stcm:SCMC78_44200"/>
<sequence>MPSVYLVGVSSLTVTASSRSSASAAAVYAALLHAESWPLWSAHADVEWDVPAGIDRPARVGDRRTIRTLTGRVRCHERVVEMVPDQRFSYEQASGLFTSHRGSVDLARAPRGGTDITWSATYRHALPLLDTPRRRRLQVWVHDLASYADSIVSRNS</sequence>
<dbReference type="EMBL" id="AP035884">
    <property type="protein sequence ID" value="BFP54613.1"/>
    <property type="molecule type" value="Genomic_DNA"/>
</dbReference>
<dbReference type="Pfam" id="PF10604">
    <property type="entry name" value="Polyketide_cyc2"/>
    <property type="match status" value="1"/>
</dbReference>
<protein>
    <submittedName>
        <fullName evidence="1">SRPBCC family protein</fullName>
    </submittedName>
</protein>
<evidence type="ECO:0000313" key="1">
    <source>
        <dbReference type="EMBL" id="BFP54613.1"/>
    </source>
</evidence>
<accession>A0AB33KHL8</accession>
<dbReference type="InterPro" id="IPR023393">
    <property type="entry name" value="START-like_dom_sf"/>
</dbReference>
<dbReference type="SUPFAM" id="SSF55961">
    <property type="entry name" value="Bet v1-like"/>
    <property type="match status" value="1"/>
</dbReference>
<name>A0AB33KHL8_9ACTN</name>
<proteinExistence type="predicted"/>